<dbReference type="AlphaFoldDB" id="A0A0N0LSQ6"/>
<proteinExistence type="predicted"/>
<sequence length="77" mass="8958">MTLIIENVNDDLAKAIRAMAKPFKAKVKTKRKLTINGFTPEFEKQLLQEVKETQEAYAKGEMKTYDSIEEMHRDILK</sequence>
<reference evidence="1 2" key="1">
    <citation type="submission" date="2014-06" db="EMBL/GenBank/DDBJ databases">
        <title>Helicobacter pullorum isolates in fresh chicken meat - phenotypic and genotypic features.</title>
        <authorList>
            <person name="Borges V."/>
            <person name="Santos A."/>
            <person name="Correia C.B."/>
            <person name="Saraiva M."/>
            <person name="Menard A."/>
            <person name="Vieira L."/>
            <person name="Sampaio D.A."/>
            <person name="Gomes J.P."/>
            <person name="Oleastro M."/>
        </authorList>
    </citation>
    <scope>NUCLEOTIDE SEQUENCE [LARGE SCALE GENOMIC DNA]</scope>
    <source>
        <strain evidence="1 2">229334/12</strain>
    </source>
</reference>
<dbReference type="PATRIC" id="fig|35818.11.peg.2045"/>
<accession>A0A0N0LSQ6</accession>
<dbReference type="RefSeq" id="WP_054198440.1">
    <property type="nucleotide sequence ID" value="NZ_JNOC01000058.1"/>
</dbReference>
<evidence type="ECO:0000313" key="2">
    <source>
        <dbReference type="Proteomes" id="UP000037997"/>
    </source>
</evidence>
<gene>
    <name evidence="1" type="ORF">HPU229334_10345</name>
</gene>
<name>A0A0N0LSQ6_9HELI</name>
<protein>
    <submittedName>
        <fullName evidence="1">Uncharacterized protein</fullName>
    </submittedName>
</protein>
<organism evidence="1 2">
    <name type="scientific">Helicobacter pullorum</name>
    <dbReference type="NCBI Taxonomy" id="35818"/>
    <lineage>
        <taxon>Bacteria</taxon>
        <taxon>Pseudomonadati</taxon>
        <taxon>Campylobacterota</taxon>
        <taxon>Epsilonproteobacteria</taxon>
        <taxon>Campylobacterales</taxon>
        <taxon>Helicobacteraceae</taxon>
        <taxon>Helicobacter</taxon>
    </lineage>
</organism>
<dbReference type="EMBL" id="JNOC01000058">
    <property type="protein sequence ID" value="KPH55031.1"/>
    <property type="molecule type" value="Genomic_DNA"/>
</dbReference>
<evidence type="ECO:0000313" key="1">
    <source>
        <dbReference type="EMBL" id="KPH55031.1"/>
    </source>
</evidence>
<comment type="caution">
    <text evidence="1">The sequence shown here is derived from an EMBL/GenBank/DDBJ whole genome shotgun (WGS) entry which is preliminary data.</text>
</comment>
<dbReference type="Proteomes" id="UP000037997">
    <property type="component" value="Unassembled WGS sequence"/>
</dbReference>